<evidence type="ECO:0000313" key="3">
    <source>
        <dbReference type="Proteomes" id="UP001175000"/>
    </source>
</evidence>
<keyword evidence="3" id="KW-1185">Reference proteome</keyword>
<organism evidence="2 3">
    <name type="scientific">Immersiella caudata</name>
    <dbReference type="NCBI Taxonomy" id="314043"/>
    <lineage>
        <taxon>Eukaryota</taxon>
        <taxon>Fungi</taxon>
        <taxon>Dikarya</taxon>
        <taxon>Ascomycota</taxon>
        <taxon>Pezizomycotina</taxon>
        <taxon>Sordariomycetes</taxon>
        <taxon>Sordariomycetidae</taxon>
        <taxon>Sordariales</taxon>
        <taxon>Lasiosphaeriaceae</taxon>
        <taxon>Immersiella</taxon>
    </lineage>
</organism>
<reference evidence="2" key="1">
    <citation type="submission" date="2023-06" db="EMBL/GenBank/DDBJ databases">
        <title>Genome-scale phylogeny and comparative genomics of the fungal order Sordariales.</title>
        <authorList>
            <consortium name="Lawrence Berkeley National Laboratory"/>
            <person name="Hensen N."/>
            <person name="Bonometti L."/>
            <person name="Westerberg I."/>
            <person name="Brannstrom I.O."/>
            <person name="Guillou S."/>
            <person name="Cros-Aarteil S."/>
            <person name="Calhoun S."/>
            <person name="Haridas S."/>
            <person name="Kuo A."/>
            <person name="Mondo S."/>
            <person name="Pangilinan J."/>
            <person name="Riley R."/>
            <person name="Labutti K."/>
            <person name="Andreopoulos B."/>
            <person name="Lipzen A."/>
            <person name="Chen C."/>
            <person name="Yanf M."/>
            <person name="Daum C."/>
            <person name="Ng V."/>
            <person name="Clum A."/>
            <person name="Steindorff A."/>
            <person name="Ohm R."/>
            <person name="Martin F."/>
            <person name="Silar P."/>
            <person name="Natvig D."/>
            <person name="Lalanne C."/>
            <person name="Gautier V."/>
            <person name="Ament-Velasquez S.L."/>
            <person name="Kruys A."/>
            <person name="Hutchinson M.I."/>
            <person name="Powell A.J."/>
            <person name="Barry K."/>
            <person name="Miller A.N."/>
            <person name="Grigoriev I.V."/>
            <person name="Debuchy R."/>
            <person name="Gladieux P."/>
            <person name="Thoren M.H."/>
            <person name="Johannesson H."/>
        </authorList>
    </citation>
    <scope>NUCLEOTIDE SEQUENCE</scope>
    <source>
        <strain evidence="2">CBS 606.72</strain>
    </source>
</reference>
<name>A0AA39U473_9PEZI</name>
<accession>A0AA39U473</accession>
<evidence type="ECO:0000313" key="2">
    <source>
        <dbReference type="EMBL" id="KAK0611435.1"/>
    </source>
</evidence>
<keyword evidence="1" id="KW-0472">Membrane</keyword>
<feature type="transmembrane region" description="Helical" evidence="1">
    <location>
        <begin position="49"/>
        <end position="79"/>
    </location>
</feature>
<dbReference type="EMBL" id="JAULSU010000007">
    <property type="protein sequence ID" value="KAK0611435.1"/>
    <property type="molecule type" value="Genomic_DNA"/>
</dbReference>
<comment type="caution">
    <text evidence="2">The sequence shown here is derived from an EMBL/GenBank/DDBJ whole genome shotgun (WGS) entry which is preliminary data.</text>
</comment>
<keyword evidence="1" id="KW-1133">Transmembrane helix</keyword>
<dbReference type="Proteomes" id="UP001175000">
    <property type="component" value="Unassembled WGS sequence"/>
</dbReference>
<proteinExistence type="predicted"/>
<dbReference type="AlphaFoldDB" id="A0AA39U473"/>
<feature type="transmembrane region" description="Helical" evidence="1">
    <location>
        <begin position="12"/>
        <end position="37"/>
    </location>
</feature>
<gene>
    <name evidence="2" type="ORF">B0T14DRAFT_328314</name>
</gene>
<protein>
    <submittedName>
        <fullName evidence="2">Uncharacterized protein</fullName>
    </submittedName>
</protein>
<sequence>MVLCAARADRHLRLSCMGLVFLFFGSTCSISSHYHIIVISDDLGGYLSFQSFCALCGTIDLAFFNTIPTGLISALNFILHSLLWSRSFRLPSHVLLGRAAENWPQHGINKPAYRLEEPASSTGKRVSQLNRLNYWPLGN</sequence>
<evidence type="ECO:0000256" key="1">
    <source>
        <dbReference type="SAM" id="Phobius"/>
    </source>
</evidence>
<keyword evidence="1" id="KW-0812">Transmembrane</keyword>